<dbReference type="InterPro" id="IPR025565">
    <property type="entry name" value="DUF4328"/>
</dbReference>
<gene>
    <name evidence="4" type="ORF">A9A59_0186</name>
</gene>
<sequence>MYCPRCGAWSAQGAAFCWKCGGALTQQPPAPAAGPASPGPSPAAASSPGTPPAAGPWPQQAPPPPPAWPQAPYASYPPPAGALPGNWFYLSASGLATAITVFAAITAVLYGIGAALGLAGALAADWETLDVSGGFIGFGALALLVLFILLIVWTRRITGNLLPFQPVLELGTGWAVGSWFVPIINYWFPLRIWNQAWRATTPTIAPPIGWQWKGLPVPVTHILAWVTFHIGVVLATVGVPSESDTSTASGYAGFIGGTLVTVSQVLLIMVVRNLTARQDAYARQYLPLVAPAVTPVGPIQRAGG</sequence>
<dbReference type="EMBL" id="PDJQ01000001">
    <property type="protein sequence ID" value="PFG72993.1"/>
    <property type="molecule type" value="Genomic_DNA"/>
</dbReference>
<dbReference type="Proteomes" id="UP000223071">
    <property type="component" value="Unassembled WGS sequence"/>
</dbReference>
<protein>
    <submittedName>
        <fullName evidence="4">Uncharacterized protein DUF4328</fullName>
    </submittedName>
</protein>
<feature type="transmembrane region" description="Helical" evidence="2">
    <location>
        <begin position="251"/>
        <end position="271"/>
    </location>
</feature>
<keyword evidence="2" id="KW-0472">Membrane</keyword>
<accession>A0A2A9HCE4</accession>
<feature type="transmembrane region" description="Helical" evidence="2">
    <location>
        <begin position="222"/>
        <end position="239"/>
    </location>
</feature>
<evidence type="ECO:0000256" key="2">
    <source>
        <dbReference type="SAM" id="Phobius"/>
    </source>
</evidence>
<comment type="caution">
    <text evidence="4">The sequence shown here is derived from an EMBL/GenBank/DDBJ whole genome shotgun (WGS) entry which is preliminary data.</text>
</comment>
<feature type="transmembrane region" description="Helical" evidence="2">
    <location>
        <begin position="95"/>
        <end position="123"/>
    </location>
</feature>
<feature type="transmembrane region" description="Helical" evidence="2">
    <location>
        <begin position="135"/>
        <end position="154"/>
    </location>
</feature>
<keyword evidence="2" id="KW-0812">Transmembrane</keyword>
<dbReference type="AlphaFoldDB" id="A0A2A9HCE4"/>
<evidence type="ECO:0000313" key="4">
    <source>
        <dbReference type="EMBL" id="PFG72993.1"/>
    </source>
</evidence>
<keyword evidence="2" id="KW-1133">Transmembrane helix</keyword>
<feature type="compositionally biased region" description="Pro residues" evidence="1">
    <location>
        <begin position="49"/>
        <end position="70"/>
    </location>
</feature>
<name>A0A2A9HCE4_TEPT2</name>
<evidence type="ECO:0000259" key="3">
    <source>
        <dbReference type="Pfam" id="PF14219"/>
    </source>
</evidence>
<feature type="compositionally biased region" description="Pro residues" evidence="1">
    <location>
        <begin position="28"/>
        <end position="41"/>
    </location>
</feature>
<feature type="transmembrane region" description="Helical" evidence="2">
    <location>
        <begin position="166"/>
        <end position="188"/>
    </location>
</feature>
<keyword evidence="5" id="KW-1185">Reference proteome</keyword>
<evidence type="ECO:0000313" key="5">
    <source>
        <dbReference type="Proteomes" id="UP000223071"/>
    </source>
</evidence>
<feature type="region of interest" description="Disordered" evidence="1">
    <location>
        <begin position="27"/>
        <end position="70"/>
    </location>
</feature>
<evidence type="ECO:0000256" key="1">
    <source>
        <dbReference type="SAM" id="MobiDB-lite"/>
    </source>
</evidence>
<reference evidence="4 5" key="1">
    <citation type="submission" date="2017-09" db="EMBL/GenBank/DDBJ databases">
        <title>Sequencing the genomes of two abundant thermophiles in Great Basin hot springs: Thermocrinis jamiesonii and novel Chloroflexi Thermoflexus hugenholtzii.</title>
        <authorList>
            <person name="Hedlund B."/>
        </authorList>
    </citation>
    <scope>NUCLEOTIDE SEQUENCE [LARGE SCALE GENOMIC DNA]</scope>
    <source>
        <strain evidence="4 5">G233</strain>
    </source>
</reference>
<dbReference type="Pfam" id="PF14219">
    <property type="entry name" value="DUF4328"/>
    <property type="match status" value="1"/>
</dbReference>
<proteinExistence type="predicted"/>
<organism evidence="4 5">
    <name type="scientific">Tepidiforma thermophila (strain KCTC 52669 / CGMCC 1.13589 / G233)</name>
    <dbReference type="NCBI Taxonomy" id="2761530"/>
    <lineage>
        <taxon>Bacteria</taxon>
        <taxon>Bacillati</taxon>
        <taxon>Chloroflexota</taxon>
        <taxon>Tepidiformia</taxon>
        <taxon>Tepidiformales</taxon>
        <taxon>Tepidiformaceae</taxon>
        <taxon>Tepidiforma</taxon>
    </lineage>
</organism>
<feature type="domain" description="DUF4328" evidence="3">
    <location>
        <begin position="124"/>
        <end position="269"/>
    </location>
</feature>